<dbReference type="EC" id="1.-.-.-" evidence="2"/>
<organism evidence="2 3">
    <name type="scientific">Sphingomonas floccifaciens</name>
    <dbReference type="NCBI Taxonomy" id="1844115"/>
    <lineage>
        <taxon>Bacteria</taxon>
        <taxon>Pseudomonadati</taxon>
        <taxon>Pseudomonadota</taxon>
        <taxon>Alphaproteobacteria</taxon>
        <taxon>Sphingomonadales</taxon>
        <taxon>Sphingomonadaceae</taxon>
        <taxon>Sphingomonas</taxon>
    </lineage>
</organism>
<dbReference type="Proteomes" id="UP001597283">
    <property type="component" value="Unassembled WGS sequence"/>
</dbReference>
<dbReference type="InterPro" id="IPR018713">
    <property type="entry name" value="MPAB/Lcp_cat_dom"/>
</dbReference>
<name>A0ABW4N982_9SPHN</name>
<feature type="domain" description="ER-bound oxygenase mpaB/mpaB'/Rubber oxygenase catalytic" evidence="1">
    <location>
        <begin position="49"/>
        <end position="278"/>
    </location>
</feature>
<keyword evidence="2" id="KW-0560">Oxidoreductase</keyword>
<evidence type="ECO:0000313" key="3">
    <source>
        <dbReference type="Proteomes" id="UP001597283"/>
    </source>
</evidence>
<reference evidence="3" key="1">
    <citation type="journal article" date="2019" name="Int. J. Syst. Evol. Microbiol.">
        <title>The Global Catalogue of Microorganisms (GCM) 10K type strain sequencing project: providing services to taxonomists for standard genome sequencing and annotation.</title>
        <authorList>
            <consortium name="The Broad Institute Genomics Platform"/>
            <consortium name="The Broad Institute Genome Sequencing Center for Infectious Disease"/>
            <person name="Wu L."/>
            <person name="Ma J."/>
        </authorList>
    </citation>
    <scope>NUCLEOTIDE SEQUENCE [LARGE SCALE GENOMIC DNA]</scope>
    <source>
        <strain evidence="3">Q85</strain>
    </source>
</reference>
<dbReference type="PANTHER" id="PTHR36151">
    <property type="entry name" value="BLR2777 PROTEIN"/>
    <property type="match status" value="1"/>
</dbReference>
<dbReference type="EMBL" id="JBHUFC010000002">
    <property type="protein sequence ID" value="MFD1786675.1"/>
    <property type="molecule type" value="Genomic_DNA"/>
</dbReference>
<dbReference type="RefSeq" id="WP_380938879.1">
    <property type="nucleotide sequence ID" value="NZ_JBHUFC010000002.1"/>
</dbReference>
<dbReference type="PANTHER" id="PTHR36151:SF3">
    <property type="entry name" value="ER-BOUND OXYGENASE MPAB_MPAB'_RUBBER OXYGENASE CATALYTIC DOMAIN-CONTAINING PROTEIN"/>
    <property type="match status" value="1"/>
</dbReference>
<comment type="caution">
    <text evidence="2">The sequence shown here is derived from an EMBL/GenBank/DDBJ whole genome shotgun (WGS) entry which is preliminary data.</text>
</comment>
<evidence type="ECO:0000259" key="1">
    <source>
        <dbReference type="Pfam" id="PF09995"/>
    </source>
</evidence>
<protein>
    <submittedName>
        <fullName evidence="2">Oxygenase MpaB family protein</fullName>
        <ecNumber evidence="2">1.-.-.-</ecNumber>
    </submittedName>
</protein>
<accession>A0ABW4N982</accession>
<proteinExistence type="predicted"/>
<dbReference type="GO" id="GO:0016491">
    <property type="term" value="F:oxidoreductase activity"/>
    <property type="evidence" value="ECO:0007669"/>
    <property type="project" value="UniProtKB-KW"/>
</dbReference>
<evidence type="ECO:0000313" key="2">
    <source>
        <dbReference type="EMBL" id="MFD1786675.1"/>
    </source>
</evidence>
<gene>
    <name evidence="2" type="ORF">ACFSC3_03720</name>
</gene>
<dbReference type="Pfam" id="PF09995">
    <property type="entry name" value="MPAB_Lcp_cat"/>
    <property type="match status" value="1"/>
</dbReference>
<keyword evidence="3" id="KW-1185">Reference proteome</keyword>
<sequence length="281" mass="30405">MSLLDPFAKALKTRIVGEVRGAINGTTAPPRPINPDGRPGYFPEGSVIRRVHGDPTAMLIGGVTALLLQMLHPKVLAGVWDHSNFRADMQGRLHRTARFIAVTTYGAREDADAIVARVNQIHRAVGGTLPDGTPYRADDPHLLAWVHVSEAVAFLAAWQRYGRAPLTPAEQDVYFAEFAVLAAALGTDPVPRTRAEADALMAAMRAELRVDHRTREVARFVLEQRAPSRAAAPVQTLTFQAAVDLLPPWARAMHGLEVGATAPLIRTGARTIAGAVRWAFG</sequence>